<protein>
    <submittedName>
        <fullName evidence="1">Uncharacterized protein</fullName>
    </submittedName>
</protein>
<dbReference type="AlphaFoldDB" id="Q08YF6"/>
<organism evidence="1 2">
    <name type="scientific">Stigmatella aurantiaca (strain DW4/3-1)</name>
    <dbReference type="NCBI Taxonomy" id="378806"/>
    <lineage>
        <taxon>Bacteria</taxon>
        <taxon>Pseudomonadati</taxon>
        <taxon>Myxococcota</taxon>
        <taxon>Myxococcia</taxon>
        <taxon>Myxococcales</taxon>
        <taxon>Cystobacterineae</taxon>
        <taxon>Archangiaceae</taxon>
        <taxon>Stigmatella</taxon>
    </lineage>
</organism>
<name>Q08YF6_STIAD</name>
<gene>
    <name evidence="1" type="ORF">STIAU_1185</name>
</gene>
<reference evidence="1 2" key="1">
    <citation type="submission" date="2006-04" db="EMBL/GenBank/DDBJ databases">
        <authorList>
            <person name="Nierman W.C."/>
        </authorList>
    </citation>
    <scope>NUCLEOTIDE SEQUENCE [LARGE SCALE GENOMIC DNA]</scope>
    <source>
        <strain evidence="1 2">DW4/3-1</strain>
    </source>
</reference>
<comment type="caution">
    <text evidence="1">The sequence shown here is derived from an EMBL/GenBank/DDBJ whole genome shotgun (WGS) entry which is preliminary data.</text>
</comment>
<evidence type="ECO:0000313" key="2">
    <source>
        <dbReference type="Proteomes" id="UP000032702"/>
    </source>
</evidence>
<accession>Q08YF6</accession>
<proteinExistence type="predicted"/>
<sequence length="50" mass="5898">MTFTPFHRQTALPFFCNASLINKEKHKIPNRYTTIIPGHQELHNKLNHDP</sequence>
<dbReference type="Proteomes" id="UP000032702">
    <property type="component" value="Unassembled WGS sequence"/>
</dbReference>
<dbReference type="EMBL" id="AAMD01000080">
    <property type="protein sequence ID" value="EAU65490.1"/>
    <property type="molecule type" value="Genomic_DNA"/>
</dbReference>
<evidence type="ECO:0000313" key="1">
    <source>
        <dbReference type="EMBL" id="EAU65490.1"/>
    </source>
</evidence>